<dbReference type="EMBL" id="CABWMC010000023">
    <property type="protein sequence ID" value="VXC41985.1"/>
    <property type="molecule type" value="Genomic_DNA"/>
</dbReference>
<keyword evidence="1" id="KW-0175">Coiled coil</keyword>
<evidence type="ECO:0000256" key="1">
    <source>
        <dbReference type="SAM" id="Coils"/>
    </source>
</evidence>
<gene>
    <name evidence="2" type="ORF">BACI71_30858</name>
</gene>
<dbReference type="Gene3D" id="2.60.40.1790">
    <property type="entry name" value="Fungal immunomodulatory protein Fve"/>
    <property type="match status" value="1"/>
</dbReference>
<evidence type="ECO:0000313" key="2">
    <source>
        <dbReference type="EMBL" id="VXC41985.1"/>
    </source>
</evidence>
<dbReference type="CDD" id="cd23445">
    <property type="entry name" value="beta-trefoil_Ricin_HA17-like"/>
    <property type="match status" value="1"/>
</dbReference>
<dbReference type="SUPFAM" id="SSF50370">
    <property type="entry name" value="Ricin B-like lectins"/>
    <property type="match status" value="1"/>
</dbReference>
<dbReference type="InterPro" id="IPR035992">
    <property type="entry name" value="Ricin_B-like_lectins"/>
</dbReference>
<sequence length="471" mass="54836">MTGFDDLFYPDNKNRKRRAEQLLTQCEDYSKHIDILNQEIENLLNSNETIKNLLKDIKKDNFKYKIYDIIPDLLSFGPIIDAILGADKRSKLQEAIRGLSKPRIELRYRKNTLEYNKQILNAILSEINRIKEKSKRNNWSNVKLADELADALDSAIEIAVETNKKNSRREALEELKRLDKSTDSWTKEDPSSDEFDKFVKELDAADPNYTFLNGVYKIVSVLDRHKGLDVKDGQLNSYELSTNVQLWNWNKSNGQWWEFSFDFKHQAYKIRSKLNLSAILAWNRGNNEQNVFVTKDTSKPEHYWILQIDTNYQFILKNKANPSLTLYLDNKNTQNGTNVRLELLKNDNDPYLQAQKFLIVSEIQEAHVVDTWLKSSGDADGKEYYHGLYFKNMEPDILSEVISYEIKINGNHLGNAMSERYNPSEDGRTKVNFFEYNAYAINHPVKGDKLQIWAVKKNHSTIKVIDTIIGN</sequence>
<dbReference type="Gene3D" id="2.80.10.50">
    <property type="match status" value="1"/>
</dbReference>
<feature type="coiled-coil region" evidence="1">
    <location>
        <begin position="19"/>
        <end position="60"/>
    </location>
</feature>
<name>A0A653YHV2_BACMY</name>
<protein>
    <recommendedName>
        <fullName evidence="4">Ricin B lectin domain-containing protein</fullName>
    </recommendedName>
</protein>
<dbReference type="Proteomes" id="UP000437562">
    <property type="component" value="Unassembled WGS sequence"/>
</dbReference>
<accession>A0A653YHV2</accession>
<dbReference type="InterPro" id="IPR053742">
    <property type="entry name" value="Fungal_ImmunoLectin_sf"/>
</dbReference>
<dbReference type="RefSeq" id="WP_159146431.1">
    <property type="nucleotide sequence ID" value="NZ_LR733376.1"/>
</dbReference>
<organism evidence="2 3">
    <name type="scientific">Bacillus mycoides</name>
    <dbReference type="NCBI Taxonomy" id="1405"/>
    <lineage>
        <taxon>Bacteria</taxon>
        <taxon>Bacillati</taxon>
        <taxon>Bacillota</taxon>
        <taxon>Bacilli</taxon>
        <taxon>Bacillales</taxon>
        <taxon>Bacillaceae</taxon>
        <taxon>Bacillus</taxon>
        <taxon>Bacillus cereus group</taxon>
    </lineage>
</organism>
<proteinExistence type="predicted"/>
<evidence type="ECO:0000313" key="3">
    <source>
        <dbReference type="Proteomes" id="UP000437562"/>
    </source>
</evidence>
<reference evidence="2 3" key="1">
    <citation type="submission" date="2019-10" db="EMBL/GenBank/DDBJ databases">
        <authorList>
            <person name="Karimi E."/>
        </authorList>
    </citation>
    <scope>NUCLEOTIDE SEQUENCE [LARGE SCALE GENOMIC DNA]</scope>
    <source>
        <strain evidence="2">Bacillus sp. 71</strain>
    </source>
</reference>
<evidence type="ECO:0008006" key="4">
    <source>
        <dbReference type="Google" id="ProtNLM"/>
    </source>
</evidence>
<dbReference type="AlphaFoldDB" id="A0A653YHV2"/>